<dbReference type="InterPro" id="IPR035985">
    <property type="entry name" value="Ubiquitin-activating_enz"/>
</dbReference>
<protein>
    <submittedName>
        <fullName evidence="2">E2 family protein B</fullName>
    </submittedName>
</protein>
<feature type="domain" description="THIF-type NAD/FAD binding fold" evidence="1">
    <location>
        <begin position="339"/>
        <end position="500"/>
    </location>
</feature>
<dbReference type="SUPFAM" id="SSF69572">
    <property type="entry name" value="Activating enzymes of the ubiquitin-like proteins"/>
    <property type="match status" value="1"/>
</dbReference>
<dbReference type="Proteomes" id="UP000183947">
    <property type="component" value="Unassembled WGS sequence"/>
</dbReference>
<dbReference type="AlphaFoldDB" id="A0A1M7A1T8"/>
<reference evidence="3" key="1">
    <citation type="submission" date="2016-11" db="EMBL/GenBank/DDBJ databases">
        <authorList>
            <person name="Varghese N."/>
            <person name="Submissions S."/>
        </authorList>
    </citation>
    <scope>NUCLEOTIDE SEQUENCE [LARGE SCALE GENOMIC DNA]</scope>
    <source>
        <strain evidence="3">DSM 18569</strain>
    </source>
</reference>
<evidence type="ECO:0000259" key="1">
    <source>
        <dbReference type="Pfam" id="PF00899"/>
    </source>
</evidence>
<evidence type="ECO:0000313" key="3">
    <source>
        <dbReference type="Proteomes" id="UP000183947"/>
    </source>
</evidence>
<dbReference type="GO" id="GO:0008641">
    <property type="term" value="F:ubiquitin-like modifier activating enzyme activity"/>
    <property type="evidence" value="ECO:0007669"/>
    <property type="project" value="InterPro"/>
</dbReference>
<evidence type="ECO:0000313" key="2">
    <source>
        <dbReference type="EMBL" id="SHL36569.1"/>
    </source>
</evidence>
<organism evidence="2 3">
    <name type="scientific">Hymenobacter psychrotolerans DSM 18569</name>
    <dbReference type="NCBI Taxonomy" id="1121959"/>
    <lineage>
        <taxon>Bacteria</taxon>
        <taxon>Pseudomonadati</taxon>
        <taxon>Bacteroidota</taxon>
        <taxon>Cytophagia</taxon>
        <taxon>Cytophagales</taxon>
        <taxon>Hymenobacteraceae</taxon>
        <taxon>Hymenobacter</taxon>
    </lineage>
</organism>
<dbReference type="STRING" id="1121959.SAMN02746009_02634"/>
<dbReference type="EMBL" id="FRAS01000013">
    <property type="protein sequence ID" value="SHL36569.1"/>
    <property type="molecule type" value="Genomic_DNA"/>
</dbReference>
<dbReference type="Pfam" id="PF00899">
    <property type="entry name" value="ThiF"/>
    <property type="match status" value="1"/>
</dbReference>
<dbReference type="InterPro" id="IPR000594">
    <property type="entry name" value="ThiF_NAD_FAD-bd"/>
</dbReference>
<proteinExistence type="predicted"/>
<dbReference type="CDD" id="cd01483">
    <property type="entry name" value="E1_enzyme_family"/>
    <property type="match status" value="1"/>
</dbReference>
<dbReference type="Gene3D" id="3.40.50.720">
    <property type="entry name" value="NAD(P)-binding Rossmann-like Domain"/>
    <property type="match status" value="1"/>
</dbReference>
<dbReference type="OrthoDB" id="891532at2"/>
<name>A0A1M7A1T8_9BACT</name>
<dbReference type="SUPFAM" id="SSF54495">
    <property type="entry name" value="UBC-like"/>
    <property type="match status" value="1"/>
</dbReference>
<accession>A0A1M7A1T8</accession>
<dbReference type="InterPro" id="IPR016135">
    <property type="entry name" value="UBQ-conjugating_enzyme/RWD"/>
</dbReference>
<gene>
    <name evidence="2" type="ORF">SAMN02746009_02634</name>
</gene>
<sequence length="602" mass="65058">MPYQSWFEADPDRLQRELNALAACGVDATVDATARDQGILRLSFSIDGTNPCFGLAGLVDSVELVATFPDNYPYFRPEVAATNLTLPRHQHPLGSNLCLLPRPADNWAPQWQLATYLQEQLAKVLRKGNITDPALLAADPDEQAEPASEYFHARNLVVFDDTGLPAVDPILPAVAVLGKMLIGLPKKAGVASRLAVLETTDTAGRTHRLPQALWEQFPLHFISGHLLHLSQAPPYTDSQSVLRWLLDLAAQHGIVSSFAGKPLPLSDGTTLKRVIGFRFPEEVAPGQMGTGWLFLLEMSFKQMVPHGPKGKLVPQDMRYINFGKAARTTPADLQLRIPALKALSQHTIAVVGLGALGAPTALELARNQVGELRVMDFDHAEPGPSVRWPLGLAAAGLLKTDAIRDFLALQYPATRVVPVNHKIGALRNENEPSEQEIMDTFLDGVALLIDASADKGISHFLARTAQARRIPFISLYATPGAWGGLIMRVVPGQTAGCWMCAQYHLFDGSIPVPLADESTGSTQAAGCGDLTFTGASFDLQNVALAGVRLAVSTLSAGGPEDYPLTSWDVGVVQLMTPERQLLPPTWHTFSLEAHPSCPYCSP</sequence>
<keyword evidence="3" id="KW-1185">Reference proteome</keyword>
<dbReference type="RefSeq" id="WP_073285718.1">
    <property type="nucleotide sequence ID" value="NZ_FRAS01000013.1"/>
</dbReference>